<organism evidence="1 2">
    <name type="scientific">Sipha flava</name>
    <name type="common">yellow sugarcane aphid</name>
    <dbReference type="NCBI Taxonomy" id="143950"/>
    <lineage>
        <taxon>Eukaryota</taxon>
        <taxon>Metazoa</taxon>
        <taxon>Ecdysozoa</taxon>
        <taxon>Arthropoda</taxon>
        <taxon>Hexapoda</taxon>
        <taxon>Insecta</taxon>
        <taxon>Pterygota</taxon>
        <taxon>Neoptera</taxon>
        <taxon>Paraneoptera</taxon>
        <taxon>Hemiptera</taxon>
        <taxon>Sternorrhyncha</taxon>
        <taxon>Aphidomorpha</taxon>
        <taxon>Aphidoidea</taxon>
        <taxon>Aphididae</taxon>
        <taxon>Sipha</taxon>
    </lineage>
</organism>
<proteinExistence type="predicted"/>
<dbReference type="OrthoDB" id="6766858at2759"/>
<dbReference type="GeneID" id="112685466"/>
<protein>
    <submittedName>
        <fullName evidence="2">Uncharacterized protein LOC112685466</fullName>
    </submittedName>
</protein>
<evidence type="ECO:0000313" key="1">
    <source>
        <dbReference type="Proteomes" id="UP000694846"/>
    </source>
</evidence>
<dbReference type="RefSeq" id="XP_025413147.1">
    <property type="nucleotide sequence ID" value="XM_025557362.1"/>
</dbReference>
<evidence type="ECO:0000313" key="2">
    <source>
        <dbReference type="RefSeq" id="XP_025413147.1"/>
    </source>
</evidence>
<dbReference type="AlphaFoldDB" id="A0A8B8FQX5"/>
<name>A0A8B8FQX5_9HEMI</name>
<gene>
    <name evidence="2" type="primary">LOC112685466</name>
</gene>
<dbReference type="Proteomes" id="UP000694846">
    <property type="component" value="Unplaced"/>
</dbReference>
<keyword evidence="1" id="KW-1185">Reference proteome</keyword>
<accession>A0A8B8FQX5</accession>
<sequence length="206" mass="24147">MSEVVTSTVEIEKIPKIDLRRYFKKPRLELEPDNAKINENETETSQIEVDQSTSLGETSTSLTIVEKDFANIDFYDIGNFINHGKLADEIIYKALKKAWVPDKSYDFKKDSNTGNRLFRLQWLVDYPFISYSSKLKGVLCRYCVLFKPQLDRGVQGRFIINEFTKYKDFHGSVKLHLQSKWHRDSTNRANNFCNIIENKKKMLFNL</sequence>
<reference evidence="2" key="1">
    <citation type="submission" date="2025-08" db="UniProtKB">
        <authorList>
            <consortium name="RefSeq"/>
        </authorList>
    </citation>
    <scope>IDENTIFICATION</scope>
    <source>
        <tissue evidence="2">Whole body</tissue>
    </source>
</reference>